<dbReference type="PANTHER" id="PTHR14742:SF0">
    <property type="entry name" value="RIBONUCLEASE P PROTEIN SUBUNIT P21"/>
    <property type="match status" value="1"/>
</dbReference>
<protein>
    <submittedName>
        <fullName evidence="5">Putative ribonuclease p protein subunit p21</fullName>
    </submittedName>
</protein>
<evidence type="ECO:0000256" key="4">
    <source>
        <dbReference type="ARBA" id="ARBA00038402"/>
    </source>
</evidence>
<name>A0A069DPI8_9HEMI</name>
<proteinExistence type="evidence at transcript level"/>
<reference evidence="5" key="1">
    <citation type="journal article" date="2015" name="J. Med. Entomol.">
        <title>A Deep Insight Into the Sialotranscriptome of the Chagas Disease Vector, Panstrongylus megistus (Hemiptera: Heteroptera).</title>
        <authorList>
            <person name="Ribeiro J.M."/>
            <person name="Schwarz A."/>
            <person name="Francischetti I.M."/>
        </authorList>
    </citation>
    <scope>NUCLEOTIDE SEQUENCE</scope>
    <source>
        <tissue evidence="5">Salivary glands</tissue>
    </source>
</reference>
<sequence length="160" mass="18322">MQSSRKNFQSREAFHRMNYLYQAADFSRTLSGRDGMKLMLHYGTMLHSVARKTVTRHDISLKRRICKNCHCILVPGNTCIVRLLKKPRQLMWLCVVCGTYKVFNTKPDHIVWTETPEAVVEVINCATSSNASSEENVCGQVDKLILDEHNMETSTQATEQ</sequence>
<organism evidence="5">
    <name type="scientific">Panstrongylus megistus</name>
    <dbReference type="NCBI Taxonomy" id="65343"/>
    <lineage>
        <taxon>Eukaryota</taxon>
        <taxon>Metazoa</taxon>
        <taxon>Ecdysozoa</taxon>
        <taxon>Arthropoda</taxon>
        <taxon>Hexapoda</taxon>
        <taxon>Insecta</taxon>
        <taxon>Pterygota</taxon>
        <taxon>Neoptera</taxon>
        <taxon>Paraneoptera</taxon>
        <taxon>Hemiptera</taxon>
        <taxon>Heteroptera</taxon>
        <taxon>Panheteroptera</taxon>
        <taxon>Cimicomorpha</taxon>
        <taxon>Reduviidae</taxon>
        <taxon>Triatominae</taxon>
        <taxon>Panstrongylus</taxon>
    </lineage>
</organism>
<evidence type="ECO:0000256" key="2">
    <source>
        <dbReference type="ARBA" id="ARBA00022723"/>
    </source>
</evidence>
<dbReference type="InterPro" id="IPR007175">
    <property type="entry name" value="Rpr2/Snm1/Rpp21"/>
</dbReference>
<keyword evidence="1" id="KW-0819">tRNA processing</keyword>
<dbReference type="GO" id="GO:0008033">
    <property type="term" value="P:tRNA processing"/>
    <property type="evidence" value="ECO:0007669"/>
    <property type="project" value="UniProtKB-KW"/>
</dbReference>
<dbReference type="GO" id="GO:0046872">
    <property type="term" value="F:metal ion binding"/>
    <property type="evidence" value="ECO:0007669"/>
    <property type="project" value="UniProtKB-KW"/>
</dbReference>
<keyword evidence="3" id="KW-0862">Zinc</keyword>
<keyword evidence="2" id="KW-0479">Metal-binding</keyword>
<dbReference type="GO" id="GO:0005655">
    <property type="term" value="C:nucleolar ribonuclease P complex"/>
    <property type="evidence" value="ECO:0007669"/>
    <property type="project" value="TreeGrafter"/>
</dbReference>
<dbReference type="EMBL" id="GBGD01003288">
    <property type="protein sequence ID" value="JAC85601.1"/>
    <property type="molecule type" value="mRNA"/>
</dbReference>
<dbReference type="Pfam" id="PF04032">
    <property type="entry name" value="Rpr2"/>
    <property type="match status" value="1"/>
</dbReference>
<dbReference type="AlphaFoldDB" id="A0A069DPI8"/>
<evidence type="ECO:0000256" key="1">
    <source>
        <dbReference type="ARBA" id="ARBA00022694"/>
    </source>
</evidence>
<dbReference type="Gene3D" id="6.20.50.20">
    <property type="match status" value="1"/>
</dbReference>
<comment type="similarity">
    <text evidence="4">Belongs to the eukaryotic/archaeal RNase P protein component 4 family.</text>
</comment>
<dbReference type="PANTHER" id="PTHR14742">
    <property type="entry name" value="RIBONUCLEASE P SUBUNIT P21"/>
    <property type="match status" value="1"/>
</dbReference>
<evidence type="ECO:0000256" key="3">
    <source>
        <dbReference type="ARBA" id="ARBA00022833"/>
    </source>
</evidence>
<evidence type="ECO:0000313" key="5">
    <source>
        <dbReference type="EMBL" id="JAC85601.1"/>
    </source>
</evidence>
<accession>A0A069DPI8</accession>